<dbReference type="Proteomes" id="UP000095210">
    <property type="component" value="Chromosome"/>
</dbReference>
<dbReference type="Pfam" id="PF00144">
    <property type="entry name" value="Beta-lactamase"/>
    <property type="match status" value="1"/>
</dbReference>
<gene>
    <name evidence="2" type="ORF">TL08_16320</name>
</gene>
<evidence type="ECO:0000259" key="1">
    <source>
        <dbReference type="Pfam" id="PF00144"/>
    </source>
</evidence>
<dbReference type="RefSeq" id="WP_172803813.1">
    <property type="nucleotide sequence ID" value="NZ_CP014859.1"/>
</dbReference>
<dbReference type="InterPro" id="IPR012338">
    <property type="entry name" value="Beta-lactam/transpept-like"/>
</dbReference>
<dbReference type="InterPro" id="IPR001466">
    <property type="entry name" value="Beta-lactam-related"/>
</dbReference>
<feature type="domain" description="Beta-lactamase-related" evidence="1">
    <location>
        <begin position="9"/>
        <end position="320"/>
    </location>
</feature>
<dbReference type="Gene3D" id="3.40.710.10">
    <property type="entry name" value="DD-peptidase/beta-lactamase superfamily"/>
    <property type="match status" value="1"/>
</dbReference>
<proteinExistence type="predicted"/>
<dbReference type="SUPFAM" id="SSF56601">
    <property type="entry name" value="beta-lactamase/transpeptidase-like"/>
    <property type="match status" value="1"/>
</dbReference>
<name>A0AAC9MZ38_9PSEU</name>
<keyword evidence="3" id="KW-1185">Reference proteome</keyword>
<evidence type="ECO:0000313" key="3">
    <source>
        <dbReference type="Proteomes" id="UP000095210"/>
    </source>
</evidence>
<dbReference type="KEGG" id="ahm:TL08_16320"/>
<reference evidence="3" key="1">
    <citation type="submission" date="2016-03" db="EMBL/GenBank/DDBJ databases">
        <title>Complete genome sequence of the type strain Actinoalloteichus hymeniacidonis DSM 45092.</title>
        <authorList>
            <person name="Schaffert L."/>
            <person name="Albersmeier A."/>
            <person name="Winkler A."/>
            <person name="Kalinowski J."/>
            <person name="Zotchev S."/>
            <person name="Ruckert C."/>
        </authorList>
    </citation>
    <scope>NUCLEOTIDE SEQUENCE [LARGE SCALE GENOMIC DNA]</scope>
    <source>
        <strain evidence="3">HPA177(T) (DSM 45092(T))</strain>
    </source>
</reference>
<dbReference type="InterPro" id="IPR050491">
    <property type="entry name" value="AmpC-like"/>
</dbReference>
<protein>
    <submittedName>
        <fullName evidence="2">Penicillin-binding protein, beta-lactamase class C</fullName>
    </submittedName>
</protein>
<dbReference type="AlphaFoldDB" id="A0AAC9MZ38"/>
<organism evidence="2 3">
    <name type="scientific">Actinoalloteichus hymeniacidonis</name>
    <dbReference type="NCBI Taxonomy" id="340345"/>
    <lineage>
        <taxon>Bacteria</taxon>
        <taxon>Bacillati</taxon>
        <taxon>Actinomycetota</taxon>
        <taxon>Actinomycetes</taxon>
        <taxon>Pseudonocardiales</taxon>
        <taxon>Pseudonocardiaceae</taxon>
        <taxon>Actinoalloteichus</taxon>
    </lineage>
</organism>
<evidence type="ECO:0000313" key="2">
    <source>
        <dbReference type="EMBL" id="AOS64064.1"/>
    </source>
</evidence>
<sequence>MDLTQLPALVAYLAERHRVPGAQLVVRRGEELRTTEFGVETVGSRRAVVADSAFPLGSLTKPFTATLAMLLVADGDIDLDDTLPGLTLPGVTLRRVLAHTGGLVSSVTVDNVESGSRTRWLAVDRTANALANPPGTAFSYSNLGYLLIGHLIEEHTGMPWWEAVTDILLRPDGIRPAFVVGPADQRTDRNPITGHAVRASGGSPLPIADQPLPLVEEPAGALALSAADLVAFASAHLPGAHSPIGERTARWMREDQTEGLRVGPFGMADGWSLGWSIYSRGGHTWYGHDGTGGGTSCHLRFHPDSATAIGFTANANTGLAMWEELVEELRKAGLDVGSHSYSTLPDPGAPVPAPPECLGRYVNGDTEFVLDTAADGELRLCVGGAPYARLTCYDGLLFTMREIDGGGMVHTGRFVPGEDSETVVALQISGRLARRHG</sequence>
<dbReference type="EMBL" id="CP014859">
    <property type="protein sequence ID" value="AOS64064.1"/>
    <property type="molecule type" value="Genomic_DNA"/>
</dbReference>
<dbReference type="PANTHER" id="PTHR46825:SF7">
    <property type="entry name" value="D-ALANYL-D-ALANINE CARBOXYPEPTIDASE"/>
    <property type="match status" value="1"/>
</dbReference>
<accession>A0AAC9MZ38</accession>
<dbReference type="PANTHER" id="PTHR46825">
    <property type="entry name" value="D-ALANYL-D-ALANINE-CARBOXYPEPTIDASE/ENDOPEPTIDASE AMPH"/>
    <property type="match status" value="1"/>
</dbReference>